<dbReference type="PANTHER" id="PTHR35797">
    <property type="entry name" value="PROTEASE-RELATED"/>
    <property type="match status" value="1"/>
</dbReference>
<dbReference type="AlphaFoldDB" id="A0A1H1E154"/>
<dbReference type="GO" id="GO:0006508">
    <property type="term" value="P:proteolysis"/>
    <property type="evidence" value="ECO:0007669"/>
    <property type="project" value="UniProtKB-KW"/>
</dbReference>
<feature type="transmembrane region" description="Helical" evidence="1">
    <location>
        <begin position="90"/>
        <end position="115"/>
    </location>
</feature>
<keyword evidence="1" id="KW-1133">Transmembrane helix</keyword>
<dbReference type="Proteomes" id="UP000199301">
    <property type="component" value="Unassembled WGS sequence"/>
</dbReference>
<evidence type="ECO:0000256" key="1">
    <source>
        <dbReference type="SAM" id="Phobius"/>
    </source>
</evidence>
<keyword evidence="3" id="KW-0378">Hydrolase</keyword>
<dbReference type="GO" id="GO:0080120">
    <property type="term" value="P:CAAX-box protein maturation"/>
    <property type="evidence" value="ECO:0007669"/>
    <property type="project" value="UniProtKB-ARBA"/>
</dbReference>
<feature type="transmembrane region" description="Helical" evidence="1">
    <location>
        <begin position="12"/>
        <end position="30"/>
    </location>
</feature>
<proteinExistence type="predicted"/>
<gene>
    <name evidence="3" type="ORF">SAMN04489718_2307</name>
</gene>
<dbReference type="InterPro" id="IPR003675">
    <property type="entry name" value="Rce1/LyrA-like_dom"/>
</dbReference>
<sequence>MIERMNSEYDRVDVRGAVGFVLIAYIPAWLLTLPLWLSGEGLNSTWYPPLLIAMMFMPSVAALVTSRWISPSRRVLREIGITHPRGVRGWWKYGLLGWFGAPLAMMLTLVVGWALTVYDARWLDFTDLPGQLQFALTEQTPDSAITSLLLLLVNVFVFGWLNVVPAAGEELGWRGYLNRALLPLGQPGAFLVTGVLWGLWHAPLLLLGYNYPAVPSVAAFLLMTVFCVLVGTLLGWLRLASGSVWPAAIAHGFLNAAALLPTVFNAPGEPVSNVSVGLLGWTGWIVLGLLILLLIALQKLPVRLPAREVDEPGISRGVPRFHHR</sequence>
<organism evidence="3 4">
    <name type="scientific">Actinopolyspora saharensis</name>
    <dbReference type="NCBI Taxonomy" id="995062"/>
    <lineage>
        <taxon>Bacteria</taxon>
        <taxon>Bacillati</taxon>
        <taxon>Actinomycetota</taxon>
        <taxon>Actinomycetes</taxon>
        <taxon>Actinopolysporales</taxon>
        <taxon>Actinopolysporaceae</taxon>
        <taxon>Actinopolyspora</taxon>
    </lineage>
</organism>
<feature type="transmembrane region" description="Helical" evidence="1">
    <location>
        <begin position="50"/>
        <end position="69"/>
    </location>
</feature>
<feature type="transmembrane region" description="Helical" evidence="1">
    <location>
        <begin position="188"/>
        <end position="211"/>
    </location>
</feature>
<name>A0A1H1E154_9ACTN</name>
<feature type="transmembrane region" description="Helical" evidence="1">
    <location>
        <begin position="144"/>
        <end position="167"/>
    </location>
</feature>
<dbReference type="InterPro" id="IPR042150">
    <property type="entry name" value="MmRce1-like"/>
</dbReference>
<accession>A0A1H1E154</accession>
<feature type="transmembrane region" description="Helical" evidence="1">
    <location>
        <begin position="244"/>
        <end position="264"/>
    </location>
</feature>
<protein>
    <submittedName>
        <fullName evidence="3">CAAX protease self-immunity</fullName>
    </submittedName>
</protein>
<reference evidence="4" key="1">
    <citation type="submission" date="2016-10" db="EMBL/GenBank/DDBJ databases">
        <authorList>
            <person name="Varghese N."/>
            <person name="Submissions S."/>
        </authorList>
    </citation>
    <scope>NUCLEOTIDE SEQUENCE [LARGE SCALE GENOMIC DNA]</scope>
    <source>
        <strain evidence="4">DSM 45459</strain>
    </source>
</reference>
<keyword evidence="1" id="KW-0472">Membrane</keyword>
<keyword evidence="4" id="KW-1185">Reference proteome</keyword>
<feature type="transmembrane region" description="Helical" evidence="1">
    <location>
        <begin position="276"/>
        <end position="297"/>
    </location>
</feature>
<dbReference type="GO" id="GO:0004175">
    <property type="term" value="F:endopeptidase activity"/>
    <property type="evidence" value="ECO:0007669"/>
    <property type="project" value="UniProtKB-ARBA"/>
</dbReference>
<evidence type="ECO:0000313" key="4">
    <source>
        <dbReference type="Proteomes" id="UP000199301"/>
    </source>
</evidence>
<evidence type="ECO:0000313" key="3">
    <source>
        <dbReference type="EMBL" id="SDQ81856.1"/>
    </source>
</evidence>
<dbReference type="EMBL" id="FNKO01000002">
    <property type="protein sequence ID" value="SDQ81856.1"/>
    <property type="molecule type" value="Genomic_DNA"/>
</dbReference>
<keyword evidence="1" id="KW-0812">Transmembrane</keyword>
<dbReference type="STRING" id="995062.SAMN04489718_2307"/>
<feature type="transmembrane region" description="Helical" evidence="1">
    <location>
        <begin position="217"/>
        <end position="237"/>
    </location>
</feature>
<evidence type="ECO:0000259" key="2">
    <source>
        <dbReference type="Pfam" id="PF02517"/>
    </source>
</evidence>
<dbReference type="PANTHER" id="PTHR35797:SF1">
    <property type="entry name" value="PROTEASE"/>
    <property type="match status" value="1"/>
</dbReference>
<keyword evidence="3" id="KW-0645">Protease</keyword>
<dbReference type="Pfam" id="PF02517">
    <property type="entry name" value="Rce1-like"/>
    <property type="match status" value="1"/>
</dbReference>
<feature type="domain" description="CAAX prenyl protease 2/Lysostaphin resistance protein A-like" evidence="2">
    <location>
        <begin position="155"/>
        <end position="256"/>
    </location>
</feature>
<dbReference type="RefSeq" id="WP_242687564.1">
    <property type="nucleotide sequence ID" value="NZ_FNKO01000002.1"/>
</dbReference>